<dbReference type="InterPro" id="IPR016181">
    <property type="entry name" value="Acyl_CoA_acyltransferase"/>
</dbReference>
<feature type="domain" description="N-acetyltransferase" evidence="1">
    <location>
        <begin position="93"/>
        <end position="230"/>
    </location>
</feature>
<dbReference type="AlphaFoldDB" id="A0A8J4DHV2"/>
<gene>
    <name evidence="2" type="ORF">Sya03_18240</name>
</gene>
<dbReference type="PROSITE" id="PS51186">
    <property type="entry name" value="GNAT"/>
    <property type="match status" value="1"/>
</dbReference>
<dbReference type="EMBL" id="BOOY01000010">
    <property type="protein sequence ID" value="GIJ02472.1"/>
    <property type="molecule type" value="Genomic_DNA"/>
</dbReference>
<evidence type="ECO:0000259" key="1">
    <source>
        <dbReference type="PROSITE" id="PS51186"/>
    </source>
</evidence>
<reference evidence="2" key="1">
    <citation type="submission" date="2021-01" db="EMBL/GenBank/DDBJ databases">
        <title>Whole genome shotgun sequence of Spirilliplanes yamanashiensis NBRC 15828.</title>
        <authorList>
            <person name="Komaki H."/>
            <person name="Tamura T."/>
        </authorList>
    </citation>
    <scope>NUCLEOTIDE SEQUENCE</scope>
    <source>
        <strain evidence="2">NBRC 15828</strain>
    </source>
</reference>
<accession>A0A8J4DHV2</accession>
<dbReference type="Gene3D" id="3.40.630.30">
    <property type="match status" value="1"/>
</dbReference>
<evidence type="ECO:0000313" key="2">
    <source>
        <dbReference type="EMBL" id="GIJ02472.1"/>
    </source>
</evidence>
<name>A0A8J4DHV2_9ACTN</name>
<proteinExistence type="predicted"/>
<evidence type="ECO:0000313" key="3">
    <source>
        <dbReference type="Proteomes" id="UP000652013"/>
    </source>
</evidence>
<protein>
    <recommendedName>
        <fullName evidence="1">N-acetyltransferase domain-containing protein</fullName>
    </recommendedName>
</protein>
<comment type="caution">
    <text evidence="2">The sequence shown here is derived from an EMBL/GenBank/DDBJ whole genome shotgun (WGS) entry which is preliminary data.</text>
</comment>
<dbReference type="GO" id="GO:0016747">
    <property type="term" value="F:acyltransferase activity, transferring groups other than amino-acyl groups"/>
    <property type="evidence" value="ECO:0007669"/>
    <property type="project" value="InterPro"/>
</dbReference>
<dbReference type="Proteomes" id="UP000652013">
    <property type="component" value="Unassembled WGS sequence"/>
</dbReference>
<dbReference type="SUPFAM" id="SSF55729">
    <property type="entry name" value="Acyl-CoA N-acyltransferases (Nat)"/>
    <property type="match status" value="1"/>
</dbReference>
<keyword evidence="3" id="KW-1185">Reference proteome</keyword>
<organism evidence="2 3">
    <name type="scientific">Spirilliplanes yamanashiensis</name>
    <dbReference type="NCBI Taxonomy" id="42233"/>
    <lineage>
        <taxon>Bacteria</taxon>
        <taxon>Bacillati</taxon>
        <taxon>Actinomycetota</taxon>
        <taxon>Actinomycetes</taxon>
        <taxon>Micromonosporales</taxon>
        <taxon>Micromonosporaceae</taxon>
        <taxon>Spirilliplanes</taxon>
    </lineage>
</organism>
<sequence length="230" mass="26811">MSAFGFACNVEDAGPERFAATMKVALNLYGCDAARIRAALELCRERQGDAGEEHDPRIAFLEQALQHLDAVGADTDEAGRQRFSEQLSQELFPDPQPYQWPRRVALRRWWPRRWWHQARLRFEHQLPEQPDGHHLMLLRLGRRIVGKLDYQVCDQCRRGYLRKLDVYEPYKGLGLGERTIRTILRRHPGYRWRTTVHYPTAGTFWTKMGVRFGGFEAEADGPCPHLRNGR</sequence>
<dbReference type="InterPro" id="IPR000182">
    <property type="entry name" value="GNAT_dom"/>
</dbReference>